<reference evidence="3" key="2">
    <citation type="submission" date="2008-05" db="EMBL/GenBank/DDBJ databases">
        <title>Genome sequence of Clostridium botulinum Ba4 strain 657.</title>
        <authorList>
            <person name="Shrivastava S."/>
            <person name="Brown J.L."/>
            <person name="Bruce D."/>
            <person name="Detter C."/>
            <person name="Munk C."/>
            <person name="Smith L.A."/>
            <person name="Smith T.J."/>
            <person name="Sutton G."/>
            <person name="Brettin T.S."/>
        </authorList>
    </citation>
    <scope>NUCLEOTIDE SEQUENCE [LARGE SCALE GENOMIC DNA]</scope>
    <source>
        <strain evidence="3">657 / Type Ba4</strain>
    </source>
</reference>
<dbReference type="Pfam" id="PF14594">
    <property type="entry name" value="Sipho_Gp37"/>
    <property type="match status" value="1"/>
</dbReference>
<protein>
    <submittedName>
        <fullName evidence="2">Phage related protein</fullName>
    </submittedName>
</protein>
<evidence type="ECO:0000313" key="3">
    <source>
        <dbReference type="Proteomes" id="UP000002333"/>
    </source>
</evidence>
<dbReference type="EMBL" id="CP001083">
    <property type="protein sequence ID" value="ACQ51541.1"/>
    <property type="molecule type" value="Genomic_DNA"/>
</dbReference>
<dbReference type="AlphaFoldDB" id="A0A3F2ZW74"/>
<dbReference type="InterPro" id="IPR029432">
    <property type="entry name" value="Gp28/Gp37-like_dom"/>
</dbReference>
<organism evidence="2 3">
    <name type="scientific">Clostridium botulinum (strain 657 / Type Ba4)</name>
    <dbReference type="NCBI Taxonomy" id="515621"/>
    <lineage>
        <taxon>Bacteria</taxon>
        <taxon>Bacillati</taxon>
        <taxon>Bacillota</taxon>
        <taxon>Clostridia</taxon>
        <taxon>Eubacteriales</taxon>
        <taxon>Clostridiaceae</taxon>
        <taxon>Clostridium</taxon>
    </lineage>
</organism>
<accession>A0A3F2ZW74</accession>
<gene>
    <name evidence="2" type="ordered locus">CLJ_B2515</name>
</gene>
<evidence type="ECO:0000313" key="2">
    <source>
        <dbReference type="EMBL" id="ACQ51541.1"/>
    </source>
</evidence>
<name>A0A3F2ZW74_CLOB6</name>
<evidence type="ECO:0000259" key="1">
    <source>
        <dbReference type="Pfam" id="PF14594"/>
    </source>
</evidence>
<dbReference type="RefSeq" id="WP_012720410.1">
    <property type="nucleotide sequence ID" value="NC_012658.1"/>
</dbReference>
<dbReference type="Proteomes" id="UP000002333">
    <property type="component" value="Chromosome"/>
</dbReference>
<dbReference type="KEGG" id="cbi:CLJ_B2515"/>
<sequence>MNKVPIRIIDKDFNLLGEIDDYESLIFIRRFSRVGEFELHINLEKNNVDKLQEDNLIVLGAYFNKVGIIEFMDKSTSEDGKEQLVIKGATLKGKIKDRTTVPLIGQGYDNATGTQETIIKKFVDNNAVNPVDKDRIIPNLVIAKDKQRGKQDAWRARYENLADKITEIAEYSNLGWDITLDTDNNKFVFDVIEGRNLTADQEQLPPVIFSVDFDNIKNKHFVKSLLNYKNVAYVGGKGEDEKRLIQQAGNAKGWARKETFIDCSQADDITELKTMGEHKLDDFNITETFESSVISFGSFNYMQDWDLGDIVTVIDRKWGITLNTRVTEVKEIYEVGGFNLECIFGNNIPTIIDSIKRISKKEVR</sequence>
<proteinExistence type="predicted"/>
<reference evidence="2 3" key="1">
    <citation type="journal article" date="2007" name="PLoS ONE">
        <title>Analysis of the neurotoxin complex genes in Clostridium botulinum A1-A4 and B1 strains: BoNT/A3, /Ba4 and /B1 clusters are located within plasmids.</title>
        <authorList>
            <person name="Smith T.J."/>
            <person name="Hill K.K."/>
            <person name="Foley B.T."/>
            <person name="Detter J.C."/>
            <person name="Munk A.C."/>
            <person name="Bruce D.C."/>
            <person name="Doggett N.A."/>
            <person name="Smith L.A."/>
            <person name="Marks J.D."/>
            <person name="Xie G."/>
            <person name="Brettin T.S."/>
        </authorList>
    </citation>
    <scope>NUCLEOTIDE SEQUENCE [LARGE SCALE GENOMIC DNA]</scope>
    <source>
        <strain evidence="3">657 / Type Ba4</strain>
    </source>
</reference>
<feature type="domain" description="Gp28/Gp37-like" evidence="1">
    <location>
        <begin position="5"/>
        <end position="346"/>
    </location>
</feature>